<accession>A0ACC0JX47</accession>
<gene>
    <name evidence="1" type="ORF">MSG28_007473</name>
</gene>
<evidence type="ECO:0000313" key="1">
    <source>
        <dbReference type="EMBL" id="KAI8428801.1"/>
    </source>
</evidence>
<name>A0ACC0JX47_CHOFU</name>
<keyword evidence="2" id="KW-1185">Reference proteome</keyword>
<dbReference type="EMBL" id="CM046112">
    <property type="protein sequence ID" value="KAI8428801.1"/>
    <property type="molecule type" value="Genomic_DNA"/>
</dbReference>
<organism evidence="1 2">
    <name type="scientific">Choristoneura fumiferana</name>
    <name type="common">Spruce budworm moth</name>
    <name type="synonym">Archips fumiferana</name>
    <dbReference type="NCBI Taxonomy" id="7141"/>
    <lineage>
        <taxon>Eukaryota</taxon>
        <taxon>Metazoa</taxon>
        <taxon>Ecdysozoa</taxon>
        <taxon>Arthropoda</taxon>
        <taxon>Hexapoda</taxon>
        <taxon>Insecta</taxon>
        <taxon>Pterygota</taxon>
        <taxon>Neoptera</taxon>
        <taxon>Endopterygota</taxon>
        <taxon>Lepidoptera</taxon>
        <taxon>Glossata</taxon>
        <taxon>Ditrysia</taxon>
        <taxon>Tortricoidea</taxon>
        <taxon>Tortricidae</taxon>
        <taxon>Tortricinae</taxon>
        <taxon>Choristoneura</taxon>
    </lineage>
</organism>
<reference evidence="1 2" key="1">
    <citation type="journal article" date="2022" name="Genome Biol. Evol.">
        <title>The Spruce Budworm Genome: Reconstructing the Evolutionary History of Antifreeze Proteins.</title>
        <authorList>
            <person name="Beliveau C."/>
            <person name="Gagne P."/>
            <person name="Picq S."/>
            <person name="Vernygora O."/>
            <person name="Keeling C.I."/>
            <person name="Pinkney K."/>
            <person name="Doucet D."/>
            <person name="Wen F."/>
            <person name="Johnston J.S."/>
            <person name="Maaroufi H."/>
            <person name="Boyle B."/>
            <person name="Laroche J."/>
            <person name="Dewar K."/>
            <person name="Juretic N."/>
            <person name="Blackburn G."/>
            <person name="Nisole A."/>
            <person name="Brunet B."/>
            <person name="Brandao M."/>
            <person name="Lumley L."/>
            <person name="Duan J."/>
            <person name="Quan G."/>
            <person name="Lucarotti C.J."/>
            <person name="Roe A.D."/>
            <person name="Sperling F.A.H."/>
            <person name="Levesque R.C."/>
            <person name="Cusson M."/>
        </authorList>
    </citation>
    <scope>NUCLEOTIDE SEQUENCE [LARGE SCALE GENOMIC DNA]</scope>
    <source>
        <strain evidence="1">Glfc:IPQL:Cfum</strain>
    </source>
</reference>
<dbReference type="Proteomes" id="UP001064048">
    <property type="component" value="Chromosome 12"/>
</dbReference>
<evidence type="ECO:0000313" key="2">
    <source>
        <dbReference type="Proteomes" id="UP001064048"/>
    </source>
</evidence>
<protein>
    <submittedName>
        <fullName evidence="1">Uncharacterized protein</fullName>
    </submittedName>
</protein>
<proteinExistence type="predicted"/>
<sequence length="594" mass="66185">MSCRNNGVQEEELQDSSEEENPILPEIRVLSRLSGLPARPRPSVANAPGTSGNTPPAPPAPPPSSVASPARRQNRLDRDRFFWTLMGNSSRTNPRCRNSAGPSRAARPSSVADLIASNNRLFQPARCPPYAVNNDTPSTSGTRPTKSLRQVVKEITREHMRMITVERKVPSDESIRESIEYALRHSIQEHEARNANRNANASGGRQLMLVRTARPERSDAPNGTNTSQLSEEDMEVRVGSPSTTDDYVETVIEVAEPINMTTGAISLEEEIVEIDTEPEAPAPAPANPTPAPEEIPGSSTSEPSEQSRAAKRKREGDTHESVSSLNQCLLGLLECPVCMEWMEPPITQCRRGHLVCGTCRKRLDTCPVCRTAFSSVRNRAMENVAGILRYPCRHGCGKEVRHARRARTRRRARRAATRAAAACEAAPPMPRAALPAHCQYKSRHPQQYRSGCSQRVSLRVNCEQHQHWVVAALTQLFHVRVHVDVRTWGVVVYVALLGPQKLAKNYTYEVRVSGRHNNRGLVYKRTTHSDLENSVLNTSRQDCFHLTLDQALNFLRYKNEHSETDKTLDFTINLAECEEPEESREISDCGSPKE</sequence>
<comment type="caution">
    <text evidence="1">The sequence shown here is derived from an EMBL/GenBank/DDBJ whole genome shotgun (WGS) entry which is preliminary data.</text>
</comment>